<dbReference type="Gene3D" id="3.90.550.10">
    <property type="entry name" value="Spore Coat Polysaccharide Biosynthesis Protein SpsA, Chain A"/>
    <property type="match status" value="1"/>
</dbReference>
<gene>
    <name evidence="5" type="ORF">A2Y99_00405</name>
</gene>
<name>A0A1F5YIV1_9BACT</name>
<organism evidence="5 6">
    <name type="scientific">Candidatus Gottesmanbacteria bacterium RBG_13_37_7</name>
    <dbReference type="NCBI Taxonomy" id="1798369"/>
    <lineage>
        <taxon>Bacteria</taxon>
        <taxon>Candidatus Gottesmaniibacteriota</taxon>
    </lineage>
</organism>
<proteinExistence type="inferred from homology"/>
<accession>A0A1F5YIV1</accession>
<evidence type="ECO:0000256" key="1">
    <source>
        <dbReference type="ARBA" id="ARBA00006739"/>
    </source>
</evidence>
<dbReference type="GO" id="GO:0016757">
    <property type="term" value="F:glycosyltransferase activity"/>
    <property type="evidence" value="ECO:0007669"/>
    <property type="project" value="UniProtKB-KW"/>
</dbReference>
<dbReference type="PANTHER" id="PTHR43179:SF12">
    <property type="entry name" value="GALACTOFURANOSYLTRANSFERASE GLFT2"/>
    <property type="match status" value="1"/>
</dbReference>
<keyword evidence="2" id="KW-0328">Glycosyltransferase</keyword>
<protein>
    <recommendedName>
        <fullName evidence="7">Glycosyltransferase 2-like domain-containing protein</fullName>
    </recommendedName>
</protein>
<keyword evidence="3" id="KW-0808">Transferase</keyword>
<dbReference type="EMBL" id="MFIY01000025">
    <property type="protein sequence ID" value="OGG00085.1"/>
    <property type="molecule type" value="Genomic_DNA"/>
</dbReference>
<dbReference type="Proteomes" id="UP000178230">
    <property type="component" value="Unassembled WGS sequence"/>
</dbReference>
<keyword evidence="4" id="KW-1133">Transmembrane helix</keyword>
<evidence type="ECO:0008006" key="7">
    <source>
        <dbReference type="Google" id="ProtNLM"/>
    </source>
</evidence>
<evidence type="ECO:0000313" key="6">
    <source>
        <dbReference type="Proteomes" id="UP000178230"/>
    </source>
</evidence>
<feature type="transmembrane region" description="Helical" evidence="4">
    <location>
        <begin position="247"/>
        <end position="264"/>
    </location>
</feature>
<dbReference type="AlphaFoldDB" id="A0A1F5YIV1"/>
<dbReference type="PANTHER" id="PTHR43179">
    <property type="entry name" value="RHAMNOSYLTRANSFERASE WBBL"/>
    <property type="match status" value="1"/>
</dbReference>
<keyword evidence="4" id="KW-0472">Membrane</keyword>
<sequence>MKLAILILHYGNFRLTRRCLDSIGKLKFDKKKAVTFLINNTPEKKLPSLKKEIRIVTNNTNLGFAKGMNVGIKLILKDAAVTHILLLNNDTVLPSDLLNIISETAADIFAPVIKFKSVNNSWRYDGGGKVNFWTGRTTHLETDSLPDPRQFDTSNIDFVSGCCMFIKRKVFEKIGFLDEDYFFYFEDVDFCLKARKAGFRLSVNPNYCLFHELGGTSGRWNNEAIRRNISGNAIFIRKNLGLRQPVAYFYLFLLTIKIVINRLFGK</sequence>
<comment type="similarity">
    <text evidence="1">Belongs to the glycosyltransferase 2 family.</text>
</comment>
<keyword evidence="4" id="KW-0812">Transmembrane</keyword>
<dbReference type="SUPFAM" id="SSF53448">
    <property type="entry name" value="Nucleotide-diphospho-sugar transferases"/>
    <property type="match status" value="1"/>
</dbReference>
<evidence type="ECO:0000256" key="2">
    <source>
        <dbReference type="ARBA" id="ARBA00022676"/>
    </source>
</evidence>
<evidence type="ECO:0000256" key="4">
    <source>
        <dbReference type="SAM" id="Phobius"/>
    </source>
</evidence>
<reference evidence="5 6" key="1">
    <citation type="journal article" date="2016" name="Nat. Commun.">
        <title>Thousands of microbial genomes shed light on interconnected biogeochemical processes in an aquifer system.</title>
        <authorList>
            <person name="Anantharaman K."/>
            <person name="Brown C.T."/>
            <person name="Hug L.A."/>
            <person name="Sharon I."/>
            <person name="Castelle C.J."/>
            <person name="Probst A.J."/>
            <person name="Thomas B.C."/>
            <person name="Singh A."/>
            <person name="Wilkins M.J."/>
            <person name="Karaoz U."/>
            <person name="Brodie E.L."/>
            <person name="Williams K.H."/>
            <person name="Hubbard S.S."/>
            <person name="Banfield J.F."/>
        </authorList>
    </citation>
    <scope>NUCLEOTIDE SEQUENCE [LARGE SCALE GENOMIC DNA]</scope>
</reference>
<dbReference type="Pfam" id="PF13641">
    <property type="entry name" value="Glyco_tranf_2_3"/>
    <property type="match status" value="1"/>
</dbReference>
<evidence type="ECO:0000313" key="5">
    <source>
        <dbReference type="EMBL" id="OGG00085.1"/>
    </source>
</evidence>
<comment type="caution">
    <text evidence="5">The sequence shown here is derived from an EMBL/GenBank/DDBJ whole genome shotgun (WGS) entry which is preliminary data.</text>
</comment>
<evidence type="ECO:0000256" key="3">
    <source>
        <dbReference type="ARBA" id="ARBA00022679"/>
    </source>
</evidence>
<dbReference type="InterPro" id="IPR029044">
    <property type="entry name" value="Nucleotide-diphossugar_trans"/>
</dbReference>